<evidence type="ECO:0000313" key="2">
    <source>
        <dbReference type="EMBL" id="EIW75772.1"/>
    </source>
</evidence>
<gene>
    <name evidence="2" type="ORF">CONPUDRAFT_169053</name>
</gene>
<dbReference type="AlphaFoldDB" id="A0A5M3M923"/>
<dbReference type="OMA" id="PPLMMRK"/>
<protein>
    <submittedName>
        <fullName evidence="2">Uncharacterized protein</fullName>
    </submittedName>
</protein>
<reference evidence="3" key="1">
    <citation type="journal article" date="2012" name="Science">
        <title>The Paleozoic origin of enzymatic lignin decomposition reconstructed from 31 fungal genomes.</title>
        <authorList>
            <person name="Floudas D."/>
            <person name="Binder M."/>
            <person name="Riley R."/>
            <person name="Barry K."/>
            <person name="Blanchette R.A."/>
            <person name="Henrissat B."/>
            <person name="Martinez A.T."/>
            <person name="Otillar R."/>
            <person name="Spatafora J.W."/>
            <person name="Yadav J.S."/>
            <person name="Aerts A."/>
            <person name="Benoit I."/>
            <person name="Boyd A."/>
            <person name="Carlson A."/>
            <person name="Copeland A."/>
            <person name="Coutinho P.M."/>
            <person name="de Vries R.P."/>
            <person name="Ferreira P."/>
            <person name="Findley K."/>
            <person name="Foster B."/>
            <person name="Gaskell J."/>
            <person name="Glotzer D."/>
            <person name="Gorecki P."/>
            <person name="Heitman J."/>
            <person name="Hesse C."/>
            <person name="Hori C."/>
            <person name="Igarashi K."/>
            <person name="Jurgens J.A."/>
            <person name="Kallen N."/>
            <person name="Kersten P."/>
            <person name="Kohler A."/>
            <person name="Kuees U."/>
            <person name="Kumar T.K.A."/>
            <person name="Kuo A."/>
            <person name="LaButti K."/>
            <person name="Larrondo L.F."/>
            <person name="Lindquist E."/>
            <person name="Ling A."/>
            <person name="Lombard V."/>
            <person name="Lucas S."/>
            <person name="Lundell T."/>
            <person name="Martin R."/>
            <person name="McLaughlin D.J."/>
            <person name="Morgenstern I."/>
            <person name="Morin E."/>
            <person name="Murat C."/>
            <person name="Nagy L.G."/>
            <person name="Nolan M."/>
            <person name="Ohm R.A."/>
            <person name="Patyshakuliyeva A."/>
            <person name="Rokas A."/>
            <person name="Ruiz-Duenas F.J."/>
            <person name="Sabat G."/>
            <person name="Salamov A."/>
            <person name="Samejima M."/>
            <person name="Schmutz J."/>
            <person name="Slot J.C."/>
            <person name="St John F."/>
            <person name="Stenlid J."/>
            <person name="Sun H."/>
            <person name="Sun S."/>
            <person name="Syed K."/>
            <person name="Tsang A."/>
            <person name="Wiebenga A."/>
            <person name="Young D."/>
            <person name="Pisabarro A."/>
            <person name="Eastwood D.C."/>
            <person name="Martin F."/>
            <person name="Cullen D."/>
            <person name="Grigoriev I.V."/>
            <person name="Hibbett D.S."/>
        </authorList>
    </citation>
    <scope>NUCLEOTIDE SEQUENCE [LARGE SCALE GENOMIC DNA]</scope>
    <source>
        <strain evidence="3">RWD-64-598 SS2</strain>
    </source>
</reference>
<feature type="region of interest" description="Disordered" evidence="1">
    <location>
        <begin position="51"/>
        <end position="92"/>
    </location>
</feature>
<sequence length="101" mass="10675">MTSTAKRTEKLTALPSLSCSLSSLPQATSLDGISLHHSMFAQRAAESEAKLKKALSKTASSPQAHNAIPPYMVVPQPNPSSPGSEPPLMMKSSKILDMIVS</sequence>
<dbReference type="OrthoDB" id="3267993at2759"/>
<organism evidence="2 3">
    <name type="scientific">Coniophora puteana (strain RWD-64-598)</name>
    <name type="common">Brown rot fungus</name>
    <dbReference type="NCBI Taxonomy" id="741705"/>
    <lineage>
        <taxon>Eukaryota</taxon>
        <taxon>Fungi</taxon>
        <taxon>Dikarya</taxon>
        <taxon>Basidiomycota</taxon>
        <taxon>Agaricomycotina</taxon>
        <taxon>Agaricomycetes</taxon>
        <taxon>Agaricomycetidae</taxon>
        <taxon>Boletales</taxon>
        <taxon>Coniophorineae</taxon>
        <taxon>Coniophoraceae</taxon>
        <taxon>Coniophora</taxon>
    </lineage>
</organism>
<accession>A0A5M3M923</accession>
<proteinExistence type="predicted"/>
<evidence type="ECO:0000256" key="1">
    <source>
        <dbReference type="SAM" id="MobiDB-lite"/>
    </source>
</evidence>
<dbReference type="EMBL" id="JH711587">
    <property type="protein sequence ID" value="EIW75772.1"/>
    <property type="molecule type" value="Genomic_DNA"/>
</dbReference>
<dbReference type="RefSeq" id="XP_007773796.1">
    <property type="nucleotide sequence ID" value="XM_007775606.1"/>
</dbReference>
<evidence type="ECO:0000313" key="3">
    <source>
        <dbReference type="Proteomes" id="UP000053558"/>
    </source>
</evidence>
<keyword evidence="3" id="KW-1185">Reference proteome</keyword>
<comment type="caution">
    <text evidence="2">The sequence shown here is derived from an EMBL/GenBank/DDBJ whole genome shotgun (WGS) entry which is preliminary data.</text>
</comment>
<name>A0A5M3M923_CONPW</name>
<dbReference type="Proteomes" id="UP000053558">
    <property type="component" value="Unassembled WGS sequence"/>
</dbReference>
<dbReference type="GeneID" id="19206135"/>
<dbReference type="KEGG" id="cput:CONPUDRAFT_169053"/>